<proteinExistence type="inferred from homology"/>
<dbReference type="InterPro" id="IPR000425">
    <property type="entry name" value="MIP"/>
</dbReference>
<dbReference type="AlphaFoldDB" id="A0AAD7I6C3"/>
<dbReference type="GO" id="GO:0015250">
    <property type="term" value="F:water channel activity"/>
    <property type="evidence" value="ECO:0007669"/>
    <property type="project" value="TreeGrafter"/>
</dbReference>
<dbReference type="GO" id="GO:0015254">
    <property type="term" value="F:glycerol channel activity"/>
    <property type="evidence" value="ECO:0007669"/>
    <property type="project" value="TreeGrafter"/>
</dbReference>
<protein>
    <submittedName>
        <fullName evidence="11">Aquaporin 2</fullName>
    </submittedName>
</protein>
<evidence type="ECO:0000256" key="9">
    <source>
        <dbReference type="SAM" id="MobiDB-lite"/>
    </source>
</evidence>
<reference evidence="11" key="1">
    <citation type="submission" date="2023-03" db="EMBL/GenBank/DDBJ databases">
        <title>Massive genome expansion in bonnet fungi (Mycena s.s.) driven by repeated elements and novel gene families across ecological guilds.</title>
        <authorList>
            <consortium name="Lawrence Berkeley National Laboratory"/>
            <person name="Harder C.B."/>
            <person name="Miyauchi S."/>
            <person name="Viragh M."/>
            <person name="Kuo A."/>
            <person name="Thoen E."/>
            <person name="Andreopoulos B."/>
            <person name="Lu D."/>
            <person name="Skrede I."/>
            <person name="Drula E."/>
            <person name="Henrissat B."/>
            <person name="Morin E."/>
            <person name="Kohler A."/>
            <person name="Barry K."/>
            <person name="LaButti K."/>
            <person name="Morin E."/>
            <person name="Salamov A."/>
            <person name="Lipzen A."/>
            <person name="Mereny Z."/>
            <person name="Hegedus B."/>
            <person name="Baldrian P."/>
            <person name="Stursova M."/>
            <person name="Weitz H."/>
            <person name="Taylor A."/>
            <person name="Grigoriev I.V."/>
            <person name="Nagy L.G."/>
            <person name="Martin F."/>
            <person name="Kauserud H."/>
        </authorList>
    </citation>
    <scope>NUCLEOTIDE SEQUENCE</scope>
    <source>
        <strain evidence="11">CBHHK188m</strain>
    </source>
</reference>
<evidence type="ECO:0000313" key="12">
    <source>
        <dbReference type="Proteomes" id="UP001215280"/>
    </source>
</evidence>
<dbReference type="PANTHER" id="PTHR43829">
    <property type="entry name" value="AQUAPORIN OR AQUAGLYCEROPORIN RELATED"/>
    <property type="match status" value="1"/>
</dbReference>
<accession>A0AAD7I6C3</accession>
<feature type="transmembrane region" description="Helical" evidence="10">
    <location>
        <begin position="123"/>
        <end position="143"/>
    </location>
</feature>
<dbReference type="EMBL" id="JARJLG010000151">
    <property type="protein sequence ID" value="KAJ7736039.1"/>
    <property type="molecule type" value="Genomic_DNA"/>
</dbReference>
<evidence type="ECO:0000256" key="2">
    <source>
        <dbReference type="ARBA" id="ARBA00006175"/>
    </source>
</evidence>
<dbReference type="InterPro" id="IPR023271">
    <property type="entry name" value="Aquaporin-like"/>
</dbReference>
<evidence type="ECO:0000313" key="11">
    <source>
        <dbReference type="EMBL" id="KAJ7736039.1"/>
    </source>
</evidence>
<keyword evidence="4 8" id="KW-0812">Transmembrane</keyword>
<feature type="transmembrane region" description="Helical" evidence="10">
    <location>
        <begin position="155"/>
        <end position="179"/>
    </location>
</feature>
<name>A0AAD7I6C3_9AGAR</name>
<keyword evidence="3 8" id="KW-0813">Transport</keyword>
<comment type="subcellular location">
    <subcellularLocation>
        <location evidence="1">Membrane</location>
        <topology evidence="1">Multi-pass membrane protein</topology>
    </subcellularLocation>
</comment>
<evidence type="ECO:0000256" key="3">
    <source>
        <dbReference type="ARBA" id="ARBA00022448"/>
    </source>
</evidence>
<keyword evidence="5" id="KW-0677">Repeat</keyword>
<feature type="transmembrane region" description="Helical" evidence="10">
    <location>
        <begin position="50"/>
        <end position="70"/>
    </location>
</feature>
<evidence type="ECO:0000256" key="7">
    <source>
        <dbReference type="ARBA" id="ARBA00023136"/>
    </source>
</evidence>
<dbReference type="InterPro" id="IPR050363">
    <property type="entry name" value="MIP/Aquaporin"/>
</dbReference>
<dbReference type="Proteomes" id="UP001215280">
    <property type="component" value="Unassembled WGS sequence"/>
</dbReference>
<evidence type="ECO:0000256" key="6">
    <source>
        <dbReference type="ARBA" id="ARBA00022989"/>
    </source>
</evidence>
<evidence type="ECO:0000256" key="4">
    <source>
        <dbReference type="ARBA" id="ARBA00022692"/>
    </source>
</evidence>
<dbReference type="SUPFAM" id="SSF81338">
    <property type="entry name" value="Aquaporin-like"/>
    <property type="match status" value="1"/>
</dbReference>
<feature type="transmembrane region" description="Helical" evidence="10">
    <location>
        <begin position="185"/>
        <end position="207"/>
    </location>
</feature>
<evidence type="ECO:0000256" key="5">
    <source>
        <dbReference type="ARBA" id="ARBA00022737"/>
    </source>
</evidence>
<feature type="transmembrane region" description="Helical" evidence="10">
    <location>
        <begin position="82"/>
        <end position="103"/>
    </location>
</feature>
<organism evidence="11 12">
    <name type="scientific">Mycena maculata</name>
    <dbReference type="NCBI Taxonomy" id="230809"/>
    <lineage>
        <taxon>Eukaryota</taxon>
        <taxon>Fungi</taxon>
        <taxon>Dikarya</taxon>
        <taxon>Basidiomycota</taxon>
        <taxon>Agaricomycotina</taxon>
        <taxon>Agaricomycetes</taxon>
        <taxon>Agaricomycetidae</taxon>
        <taxon>Agaricales</taxon>
        <taxon>Marasmiineae</taxon>
        <taxon>Mycenaceae</taxon>
        <taxon>Mycena</taxon>
    </lineage>
</organism>
<dbReference type="Pfam" id="PF00230">
    <property type="entry name" value="MIP"/>
    <property type="match status" value="1"/>
</dbReference>
<dbReference type="GO" id="GO:0005886">
    <property type="term" value="C:plasma membrane"/>
    <property type="evidence" value="ECO:0007669"/>
    <property type="project" value="TreeGrafter"/>
</dbReference>
<dbReference type="Gene3D" id="1.20.1080.10">
    <property type="entry name" value="Glycerol uptake facilitator protein"/>
    <property type="match status" value="1"/>
</dbReference>
<feature type="compositionally biased region" description="Basic and acidic residues" evidence="9">
    <location>
        <begin position="335"/>
        <end position="348"/>
    </location>
</feature>
<evidence type="ECO:0000256" key="10">
    <source>
        <dbReference type="SAM" id="Phobius"/>
    </source>
</evidence>
<comment type="similarity">
    <text evidence="2 8">Belongs to the MIP/aquaporin (TC 1.A.8) family.</text>
</comment>
<keyword evidence="12" id="KW-1185">Reference proteome</keyword>
<feature type="transmembrane region" description="Helical" evidence="10">
    <location>
        <begin position="219"/>
        <end position="244"/>
    </location>
</feature>
<comment type="caution">
    <text evidence="11">The sequence shown here is derived from an EMBL/GenBank/DDBJ whole genome shotgun (WGS) entry which is preliminary data.</text>
</comment>
<keyword evidence="6 10" id="KW-1133">Transmembrane helix</keyword>
<gene>
    <name evidence="11" type="ORF">DFH07DRAFT_843185</name>
</gene>
<feature type="transmembrane region" description="Helical" evidence="10">
    <location>
        <begin position="264"/>
        <end position="286"/>
    </location>
</feature>
<dbReference type="PRINTS" id="PR00783">
    <property type="entry name" value="MINTRINSICP"/>
</dbReference>
<dbReference type="PANTHER" id="PTHR43829:SF14">
    <property type="entry name" value="AQUAPORIN 3"/>
    <property type="match status" value="1"/>
</dbReference>
<keyword evidence="7 10" id="KW-0472">Membrane</keyword>
<sequence length="348" mass="36881">MAATVSNANANRIVYMGDLHKRTSAFAGWERLRHGKLHWFAECFAEAMGVFFYVYAGVGSQAGWVLGNILKEVGISSVFQIGFAYACGIVLAIVICSGTSGGHFNPCITIVQVLFKGFPPLKAVRYIAAQILGGYIACLLIYLQYRTLITGIEATLGPVVLAGINFTPSGPAGIFALYVAPGSSLGHVFVNEFVCDFMLAMTIFGAVDPSNILIPPSSTPFVIGLAYAVAIWGFSAVGLSANAARDLGGRLAAMTIYGKEAAGTPGYAAIAALTNIPATILAAVVYELMFVDSDRVIPQHHREFHDVHALHKRHGPAALAAADGHVYSSGSSTGHEQEKERVGTIERV</sequence>
<evidence type="ECO:0000256" key="1">
    <source>
        <dbReference type="ARBA" id="ARBA00004141"/>
    </source>
</evidence>
<evidence type="ECO:0000256" key="8">
    <source>
        <dbReference type="RuleBase" id="RU000477"/>
    </source>
</evidence>
<feature type="region of interest" description="Disordered" evidence="9">
    <location>
        <begin position="327"/>
        <end position="348"/>
    </location>
</feature>